<keyword evidence="2" id="KW-0521">NADP</keyword>
<dbReference type="GO" id="GO:0005783">
    <property type="term" value="C:endoplasmic reticulum"/>
    <property type="evidence" value="ECO:0007669"/>
    <property type="project" value="TreeGrafter"/>
</dbReference>
<dbReference type="PANTHER" id="PTHR43899:SF13">
    <property type="entry name" value="RH59310P"/>
    <property type="match status" value="1"/>
</dbReference>
<reference evidence="6" key="1">
    <citation type="journal article" date="2016" name="Gigascience">
        <title>De novo construction of an expanded transcriptome assembly for the western tarnished plant bug, Lygus hesperus.</title>
        <authorList>
            <person name="Tassone E.E."/>
            <person name="Geib S.M."/>
            <person name="Hall B."/>
            <person name="Fabrick J.A."/>
            <person name="Brent C.S."/>
            <person name="Hull J.J."/>
        </authorList>
    </citation>
    <scope>NUCLEOTIDE SEQUENCE</scope>
</reference>
<evidence type="ECO:0000256" key="4">
    <source>
        <dbReference type="RuleBase" id="RU000363"/>
    </source>
</evidence>
<dbReference type="AlphaFoldDB" id="A0A146KQF4"/>
<evidence type="ECO:0000256" key="2">
    <source>
        <dbReference type="ARBA" id="ARBA00022857"/>
    </source>
</evidence>
<evidence type="ECO:0000256" key="5">
    <source>
        <dbReference type="SAM" id="Phobius"/>
    </source>
</evidence>
<keyword evidence="3" id="KW-0560">Oxidoreductase</keyword>
<sequence length="349" mass="39263">IFQLSYRVYVISQIGFRYVIVYVTDDSRRFSISTMMFYFVVLVAVILVIRKFVYHRIFPKKPLDVSKLGEWAVVTGATDGIGKAFVEELAALGLNIVLISRNREKLEAFAREISNKHGVNAKGIQAEFTLQDDKMYELIRKEVGNVEVGVLVNNVGMGYVHPEYFHELEAHQQHIYQGIVNCNVISAVRMCQYVLPGMISRRKGLIINVSSMLSEIPAPFISLYGGSKAFLSKFSTDLAQEVERHGVRVHLLRTGTVATKLLRVRETSWIVPSPATYVKSALKDVTSLQSVDSTGYVAHTIAQNIIKVLVSLFPGFSERNIVELGLQKRELLKEKCKHCNPANNQALVR</sequence>
<dbReference type="PRINTS" id="PR00081">
    <property type="entry name" value="GDHRDH"/>
</dbReference>
<comment type="similarity">
    <text evidence="1 4">Belongs to the short-chain dehydrogenases/reductases (SDR) family.</text>
</comment>
<protein>
    <submittedName>
        <fullName evidence="6">Estradiol 17-beta-dehydrogenase 12</fullName>
    </submittedName>
</protein>
<accession>A0A146KQF4</accession>
<dbReference type="Pfam" id="PF00106">
    <property type="entry name" value="adh_short"/>
    <property type="match status" value="1"/>
</dbReference>
<dbReference type="InterPro" id="IPR051019">
    <property type="entry name" value="VLCFA-Steroid_DH"/>
</dbReference>
<organism evidence="6">
    <name type="scientific">Lygus hesperus</name>
    <name type="common">Western plant bug</name>
    <dbReference type="NCBI Taxonomy" id="30085"/>
    <lineage>
        <taxon>Eukaryota</taxon>
        <taxon>Metazoa</taxon>
        <taxon>Ecdysozoa</taxon>
        <taxon>Arthropoda</taxon>
        <taxon>Hexapoda</taxon>
        <taxon>Insecta</taxon>
        <taxon>Pterygota</taxon>
        <taxon>Neoptera</taxon>
        <taxon>Paraneoptera</taxon>
        <taxon>Hemiptera</taxon>
        <taxon>Heteroptera</taxon>
        <taxon>Panheteroptera</taxon>
        <taxon>Cimicomorpha</taxon>
        <taxon>Miridae</taxon>
        <taxon>Mirini</taxon>
        <taxon>Lygus</taxon>
    </lineage>
</organism>
<keyword evidence="5" id="KW-0812">Transmembrane</keyword>
<dbReference type="PRINTS" id="PR00080">
    <property type="entry name" value="SDRFAMILY"/>
</dbReference>
<feature type="non-terminal residue" evidence="6">
    <location>
        <position position="1"/>
    </location>
</feature>
<dbReference type="EMBL" id="GDHC01019888">
    <property type="protein sequence ID" value="JAP98740.1"/>
    <property type="molecule type" value="Transcribed_RNA"/>
</dbReference>
<dbReference type="SUPFAM" id="SSF51735">
    <property type="entry name" value="NAD(P)-binding Rossmann-fold domains"/>
    <property type="match status" value="1"/>
</dbReference>
<evidence type="ECO:0000313" key="6">
    <source>
        <dbReference type="EMBL" id="JAP98740.1"/>
    </source>
</evidence>
<evidence type="ECO:0000256" key="1">
    <source>
        <dbReference type="ARBA" id="ARBA00006484"/>
    </source>
</evidence>
<proteinExistence type="inferred from homology"/>
<dbReference type="PANTHER" id="PTHR43899">
    <property type="entry name" value="RH59310P"/>
    <property type="match status" value="1"/>
</dbReference>
<dbReference type="InterPro" id="IPR036291">
    <property type="entry name" value="NAD(P)-bd_dom_sf"/>
</dbReference>
<keyword evidence="5" id="KW-1133">Transmembrane helix</keyword>
<name>A0A146KQF4_LYGHE</name>
<gene>
    <name evidence="6" type="primary">hsd17b12_6</name>
    <name evidence="6" type="ORF">g.78547</name>
</gene>
<dbReference type="Gene3D" id="3.40.50.720">
    <property type="entry name" value="NAD(P)-binding Rossmann-like Domain"/>
    <property type="match status" value="1"/>
</dbReference>
<evidence type="ECO:0000256" key="3">
    <source>
        <dbReference type="ARBA" id="ARBA00023002"/>
    </source>
</evidence>
<dbReference type="GO" id="GO:0016491">
    <property type="term" value="F:oxidoreductase activity"/>
    <property type="evidence" value="ECO:0007669"/>
    <property type="project" value="UniProtKB-KW"/>
</dbReference>
<dbReference type="CDD" id="cd05356">
    <property type="entry name" value="17beta-HSD1_like_SDR_c"/>
    <property type="match status" value="1"/>
</dbReference>
<feature type="transmembrane region" description="Helical" evidence="5">
    <location>
        <begin position="35"/>
        <end position="53"/>
    </location>
</feature>
<dbReference type="PIRSF" id="PIRSF000126">
    <property type="entry name" value="11-beta-HSD1"/>
    <property type="match status" value="1"/>
</dbReference>
<dbReference type="FunFam" id="3.40.50.720:FF:000137">
    <property type="entry name" value="Hydroxysteroid (17-beta) dehydrogenase 3"/>
    <property type="match status" value="1"/>
</dbReference>
<keyword evidence="5" id="KW-0472">Membrane</keyword>
<dbReference type="InterPro" id="IPR002347">
    <property type="entry name" value="SDR_fam"/>
</dbReference>